<evidence type="ECO:0000313" key="3">
    <source>
        <dbReference type="Proteomes" id="UP000028073"/>
    </source>
</evidence>
<feature type="domain" description="Solute-binding protein family 3/N-terminal" evidence="1">
    <location>
        <begin position="81"/>
        <end position="269"/>
    </location>
</feature>
<dbReference type="SUPFAM" id="SSF53850">
    <property type="entry name" value="Periplasmic binding protein-like II"/>
    <property type="match status" value="1"/>
</dbReference>
<dbReference type="EMBL" id="JOKH01000001">
    <property type="protein sequence ID" value="KEQ18684.1"/>
    <property type="molecule type" value="Genomic_DNA"/>
</dbReference>
<dbReference type="eggNOG" id="COG0834">
    <property type="taxonomic scope" value="Bacteria"/>
</dbReference>
<protein>
    <recommendedName>
        <fullName evidence="1">Solute-binding protein family 3/N-terminal domain-containing protein</fullName>
    </recommendedName>
</protein>
<proteinExistence type="predicted"/>
<sequence length="310" mass="34993">MDEIQAVFNKKEQGWQAVMTNSLECKNSLEPIKSGLLFFVDHPPQLKHILLSALGLTLLFVISTAHSMTRLCDNILLSGHPNLPPIIWGDYQKTLGAAPELVSNILSKEGISVNSDYQGGINRVLRKLQTGEIDLNPAMVRTPELEKTVQFIEPPIYTQKYAVLVKKGKHKNLDSWDDLKKLLGVTPKGLSLGAEFDEFARKNLRLIRTFHARQGLLMLNVGRVDYAIYPDIQGDLFMSLLDFEGRFEKASVDIASFKLYVGVSRKLDCKLPLESLSKQLSYMLNSGQADHTVNDNLYKWMDFSLSKRPR</sequence>
<accession>A0A081NJR1</accession>
<dbReference type="InterPro" id="IPR001638">
    <property type="entry name" value="Solute-binding_3/MltF_N"/>
</dbReference>
<dbReference type="STRING" id="1137799.GZ78_00755"/>
<organism evidence="2 3">
    <name type="scientific">Endozoicomonas numazuensis</name>
    <dbReference type="NCBI Taxonomy" id="1137799"/>
    <lineage>
        <taxon>Bacteria</taxon>
        <taxon>Pseudomonadati</taxon>
        <taxon>Pseudomonadota</taxon>
        <taxon>Gammaproteobacteria</taxon>
        <taxon>Oceanospirillales</taxon>
        <taxon>Endozoicomonadaceae</taxon>
        <taxon>Endozoicomonas</taxon>
    </lineage>
</organism>
<dbReference type="Pfam" id="PF00497">
    <property type="entry name" value="SBP_bac_3"/>
    <property type="match status" value="1"/>
</dbReference>
<reference evidence="2 3" key="1">
    <citation type="submission" date="2014-06" db="EMBL/GenBank/DDBJ databases">
        <title>Whole Genome Sequences of Three Symbiotic Endozoicomonas Bacteria.</title>
        <authorList>
            <person name="Neave M.J."/>
            <person name="Apprill A."/>
            <person name="Voolstra C.R."/>
        </authorList>
    </citation>
    <scope>NUCLEOTIDE SEQUENCE [LARGE SCALE GENOMIC DNA]</scope>
    <source>
        <strain evidence="2 3">DSM 25634</strain>
    </source>
</reference>
<gene>
    <name evidence="2" type="ORF">GZ78_00755</name>
</gene>
<evidence type="ECO:0000313" key="2">
    <source>
        <dbReference type="EMBL" id="KEQ18684.1"/>
    </source>
</evidence>
<name>A0A081NJR1_9GAMM</name>
<dbReference type="OrthoDB" id="7677520at2"/>
<dbReference type="Proteomes" id="UP000028073">
    <property type="component" value="Unassembled WGS sequence"/>
</dbReference>
<evidence type="ECO:0000259" key="1">
    <source>
        <dbReference type="Pfam" id="PF00497"/>
    </source>
</evidence>
<dbReference type="Gene3D" id="3.40.190.10">
    <property type="entry name" value="Periplasmic binding protein-like II"/>
    <property type="match status" value="2"/>
</dbReference>
<dbReference type="AlphaFoldDB" id="A0A081NJR1"/>
<comment type="caution">
    <text evidence="2">The sequence shown here is derived from an EMBL/GenBank/DDBJ whole genome shotgun (WGS) entry which is preliminary data.</text>
</comment>
<keyword evidence="3" id="KW-1185">Reference proteome</keyword>